<dbReference type="OrthoDB" id="2594971at2759"/>
<feature type="region of interest" description="Disordered" evidence="1">
    <location>
        <begin position="89"/>
        <end position="120"/>
    </location>
</feature>
<keyword evidence="3" id="KW-1185">Reference proteome</keyword>
<sequence>MADHDAESSSQALERYITAQLAALDLDVPSDDVEYMARFVEEEGLERVEKVEGVKGMLEGVVSEDGLPDEGLDEALGRVVDEWDRLKIEEAEAKAAAEQPSPSSPSPPPEPDPLAGLSEKEIAKLHAMRYAYLEGEEPPIFDDSNRGDAPPKRQATTEAEAKKLAEEKRQLIEAAIKLDGKKKKHRRQQEVDLLAPNLNREKIAYRAQMEKEAAKKAAHDKKDRDKAALDKQRADQAKAKADKQKKAAKQERRA</sequence>
<evidence type="ECO:0008006" key="4">
    <source>
        <dbReference type="Google" id="ProtNLM"/>
    </source>
</evidence>
<accession>A0A427YLU3</accession>
<dbReference type="PANTHER" id="PTHR31684">
    <property type="entry name" value="COILED-COIL DOMAIN-CONTAINING PROTEIN 43"/>
    <property type="match status" value="1"/>
</dbReference>
<feature type="region of interest" description="Disordered" evidence="1">
    <location>
        <begin position="136"/>
        <end position="164"/>
    </location>
</feature>
<dbReference type="AlphaFoldDB" id="A0A427YLU3"/>
<reference evidence="2 3" key="1">
    <citation type="submission" date="2018-11" db="EMBL/GenBank/DDBJ databases">
        <title>Genome sequence of Saitozyma podzolica DSM 27192.</title>
        <authorList>
            <person name="Aliyu H."/>
            <person name="Gorte O."/>
            <person name="Ochsenreither K."/>
        </authorList>
    </citation>
    <scope>NUCLEOTIDE SEQUENCE [LARGE SCALE GENOMIC DNA]</scope>
    <source>
        <strain evidence="2 3">DSM 27192</strain>
    </source>
</reference>
<name>A0A427YLU3_9TREE</name>
<feature type="region of interest" description="Disordered" evidence="1">
    <location>
        <begin position="206"/>
        <end position="254"/>
    </location>
</feature>
<gene>
    <name evidence="2" type="ORF">EHS25_009417</name>
</gene>
<dbReference type="Proteomes" id="UP000279259">
    <property type="component" value="Unassembled WGS sequence"/>
</dbReference>
<comment type="caution">
    <text evidence="2">The sequence shown here is derived from an EMBL/GenBank/DDBJ whole genome shotgun (WGS) entry which is preliminary data.</text>
</comment>
<protein>
    <recommendedName>
        <fullName evidence="4">Coiled-coil domain-containing protein 43</fullName>
    </recommendedName>
</protein>
<dbReference type="EMBL" id="RSCD01000007">
    <property type="protein sequence ID" value="RSH92046.1"/>
    <property type="molecule type" value="Genomic_DNA"/>
</dbReference>
<dbReference type="PANTHER" id="PTHR31684:SF2">
    <property type="entry name" value="COILED-COIL DOMAIN-CONTAINING PROTEIN 43"/>
    <property type="match status" value="1"/>
</dbReference>
<dbReference type="InterPro" id="IPR037666">
    <property type="entry name" value="CCDC43"/>
</dbReference>
<organism evidence="2 3">
    <name type="scientific">Saitozyma podzolica</name>
    <dbReference type="NCBI Taxonomy" id="1890683"/>
    <lineage>
        <taxon>Eukaryota</taxon>
        <taxon>Fungi</taxon>
        <taxon>Dikarya</taxon>
        <taxon>Basidiomycota</taxon>
        <taxon>Agaricomycotina</taxon>
        <taxon>Tremellomycetes</taxon>
        <taxon>Tremellales</taxon>
        <taxon>Trimorphomycetaceae</taxon>
        <taxon>Saitozyma</taxon>
    </lineage>
</organism>
<evidence type="ECO:0000313" key="2">
    <source>
        <dbReference type="EMBL" id="RSH92046.1"/>
    </source>
</evidence>
<feature type="compositionally biased region" description="Pro residues" evidence="1">
    <location>
        <begin position="102"/>
        <end position="112"/>
    </location>
</feature>
<evidence type="ECO:0000256" key="1">
    <source>
        <dbReference type="SAM" id="MobiDB-lite"/>
    </source>
</evidence>
<evidence type="ECO:0000313" key="3">
    <source>
        <dbReference type="Proteomes" id="UP000279259"/>
    </source>
</evidence>
<proteinExistence type="predicted"/>